<organism evidence="9">
    <name type="scientific">Ditylum brightwellii</name>
    <dbReference type="NCBI Taxonomy" id="49249"/>
    <lineage>
        <taxon>Eukaryota</taxon>
        <taxon>Sar</taxon>
        <taxon>Stramenopiles</taxon>
        <taxon>Ochrophyta</taxon>
        <taxon>Bacillariophyta</taxon>
        <taxon>Mediophyceae</taxon>
        <taxon>Lithodesmiophycidae</taxon>
        <taxon>Lithodesmiales</taxon>
        <taxon>Lithodesmiaceae</taxon>
        <taxon>Ditylum</taxon>
    </lineage>
</organism>
<feature type="domain" description="Sodium/calcium exchanger membrane region" evidence="8">
    <location>
        <begin position="619"/>
        <end position="770"/>
    </location>
</feature>
<name>A0A7S1ZF88_9STRA</name>
<dbReference type="EMBL" id="HBGN01022808">
    <property type="protein sequence ID" value="CAD9336982.1"/>
    <property type="molecule type" value="Transcribed_RNA"/>
</dbReference>
<feature type="transmembrane region" description="Helical" evidence="7">
    <location>
        <begin position="640"/>
        <end position="662"/>
    </location>
</feature>
<feature type="transmembrane region" description="Helical" evidence="7">
    <location>
        <begin position="146"/>
        <end position="168"/>
    </location>
</feature>
<evidence type="ECO:0000256" key="1">
    <source>
        <dbReference type="ARBA" id="ARBA00004141"/>
    </source>
</evidence>
<feature type="transmembrane region" description="Helical" evidence="7">
    <location>
        <begin position="258"/>
        <end position="276"/>
    </location>
</feature>
<reference evidence="9" key="1">
    <citation type="submission" date="2021-01" db="EMBL/GenBank/DDBJ databases">
        <authorList>
            <person name="Corre E."/>
            <person name="Pelletier E."/>
            <person name="Niang G."/>
            <person name="Scheremetjew M."/>
            <person name="Finn R."/>
            <person name="Kale V."/>
            <person name="Holt S."/>
            <person name="Cochrane G."/>
            <person name="Meng A."/>
            <person name="Brown T."/>
            <person name="Cohen L."/>
        </authorList>
    </citation>
    <scope>NUCLEOTIDE SEQUENCE</scope>
    <source>
        <strain evidence="9">Pop2</strain>
    </source>
</reference>
<feature type="transmembrane region" description="Helical" evidence="7">
    <location>
        <begin position="226"/>
        <end position="246"/>
    </location>
</feature>
<dbReference type="PANTHER" id="PTHR12266:SF0">
    <property type="entry name" value="MITOCHONDRIAL SODIUM_CALCIUM EXCHANGER PROTEIN"/>
    <property type="match status" value="1"/>
</dbReference>
<evidence type="ECO:0000256" key="2">
    <source>
        <dbReference type="ARBA" id="ARBA00022448"/>
    </source>
</evidence>
<keyword evidence="2" id="KW-0813">Transport</keyword>
<proteinExistence type="predicted"/>
<feature type="transmembrane region" description="Helical" evidence="7">
    <location>
        <begin position="547"/>
        <end position="570"/>
    </location>
</feature>
<feature type="transmembrane region" description="Helical" evidence="7">
    <location>
        <begin position="189"/>
        <end position="206"/>
    </location>
</feature>
<protein>
    <recommendedName>
        <fullName evidence="8">Sodium/calcium exchanger membrane region domain-containing protein</fullName>
    </recommendedName>
</protein>
<feature type="transmembrane region" description="Helical" evidence="7">
    <location>
        <begin position="53"/>
        <end position="72"/>
    </location>
</feature>
<keyword evidence="4 7" id="KW-1133">Transmembrane helix</keyword>
<keyword evidence="5 7" id="KW-0472">Membrane</keyword>
<feature type="transmembrane region" description="Helical" evidence="7">
    <location>
        <begin position="582"/>
        <end position="600"/>
    </location>
</feature>
<keyword evidence="3 7" id="KW-0812">Transmembrane</keyword>
<dbReference type="GO" id="GO:0016020">
    <property type="term" value="C:membrane"/>
    <property type="evidence" value="ECO:0007669"/>
    <property type="project" value="UniProtKB-SubCell"/>
</dbReference>
<dbReference type="InterPro" id="IPR044880">
    <property type="entry name" value="NCX_ion-bd_dom_sf"/>
</dbReference>
<evidence type="ECO:0000256" key="6">
    <source>
        <dbReference type="SAM" id="MobiDB-lite"/>
    </source>
</evidence>
<evidence type="ECO:0000256" key="4">
    <source>
        <dbReference type="ARBA" id="ARBA00022989"/>
    </source>
</evidence>
<dbReference type="InterPro" id="IPR051359">
    <property type="entry name" value="CaCA_antiporter"/>
</dbReference>
<dbReference type="InterPro" id="IPR004837">
    <property type="entry name" value="NaCa_Exmemb"/>
</dbReference>
<evidence type="ECO:0000256" key="5">
    <source>
        <dbReference type="ARBA" id="ARBA00023136"/>
    </source>
</evidence>
<dbReference type="Pfam" id="PF01699">
    <property type="entry name" value="Na_Ca_ex"/>
    <property type="match status" value="2"/>
</dbReference>
<feature type="domain" description="Sodium/calcium exchanger membrane region" evidence="8">
    <location>
        <begin position="158"/>
        <end position="301"/>
    </location>
</feature>
<feature type="region of interest" description="Disordered" evidence="6">
    <location>
        <begin position="1"/>
        <end position="32"/>
    </location>
</feature>
<accession>A0A7S1ZF88</accession>
<feature type="transmembrane region" description="Helical" evidence="7">
    <location>
        <begin position="288"/>
        <end position="307"/>
    </location>
</feature>
<feature type="transmembrane region" description="Helical" evidence="7">
    <location>
        <begin position="612"/>
        <end position="634"/>
    </location>
</feature>
<evidence type="ECO:0000259" key="8">
    <source>
        <dbReference type="Pfam" id="PF01699"/>
    </source>
</evidence>
<dbReference type="Gene3D" id="1.20.1420.30">
    <property type="entry name" value="NCX, central ion-binding region"/>
    <property type="match status" value="2"/>
</dbReference>
<feature type="transmembrane region" description="Helical" evidence="7">
    <location>
        <begin position="724"/>
        <end position="745"/>
    </location>
</feature>
<feature type="transmembrane region" description="Helical" evidence="7">
    <location>
        <begin position="683"/>
        <end position="704"/>
    </location>
</feature>
<dbReference type="GO" id="GO:0008324">
    <property type="term" value="F:monoatomic cation transmembrane transporter activity"/>
    <property type="evidence" value="ECO:0007669"/>
    <property type="project" value="TreeGrafter"/>
</dbReference>
<evidence type="ECO:0000256" key="7">
    <source>
        <dbReference type="SAM" id="Phobius"/>
    </source>
</evidence>
<sequence>MMEEEDTNKESNGITLNLGDEKNDDTEDFEKEEKGVRLLGNGSSNKHAFQTKVALTLSLCTLVLLVLLSVVFGSSDSYGARDGHHRWLDDIDSSDEAKEDYSGRSCGDIFAYTASSRDDQCTFARNCNGGDGIFAPFVFCNHSLPVMAWFGILSPLLAVWLVTLFRMLGSTAEDFFSPSLEMFSLKMGLPPRFAGVTLLALGNGAADVSATINAIKSDPQTGYQMSLGALTGAGMFVGTVVCGVVIVTADGVACRGALVRDVVVFIITVAVVFWQLKRGSIGPTAITLFFSMYILFVLIVFIADVYHRAVVVPRMERLRDQRERERQRLEGQEAQQAAAVAVDNLVNDTDVATTEMAVTHNAQNLSTQNIPGANTGTSPRQNKALNKVLMALSNYDKYETQGIEDPLDGMSGWGIDGNESQTERPIVLHGTHGILNKHNGGGNSESIGTPDHPLSPNIELIDSPYHAMTDDPIDGFCTETGYGSFSAHNWKGAWHDGTQELKVHFRETWNDIFVNEENGILDKFFLACELPFTLFRKFSVPIPCEGYYCRALVALSIFLSPIWIGVYLLIQHDINLFLKSSIPYILIGCVPSFIIGALVLRYAPGGEGVMGLNVSVPIAFYGFVIAATWIDAIADQLVNLLVFFGAIFRIPGSIMGLTVLAWGNSMGDLSANMTMAKKGLANMAITACFAGPVFNILIGLGGGFSTLSKATGNAEAEVVLSPSISIGFFFLLCNCILVLVSGVILNKGMIPKSYGYAALALYLVYLIVSITVQFTTK</sequence>
<dbReference type="PANTHER" id="PTHR12266">
    <property type="entry name" value="NA+/CA2+ K+ INDEPENDENT EXCHANGER"/>
    <property type="match status" value="1"/>
</dbReference>
<feature type="transmembrane region" description="Helical" evidence="7">
    <location>
        <begin position="754"/>
        <end position="774"/>
    </location>
</feature>
<evidence type="ECO:0000313" key="9">
    <source>
        <dbReference type="EMBL" id="CAD9336982.1"/>
    </source>
</evidence>
<comment type="subcellular location">
    <subcellularLocation>
        <location evidence="1">Membrane</location>
        <topology evidence="1">Multi-pass membrane protein</topology>
    </subcellularLocation>
</comment>
<gene>
    <name evidence="9" type="ORF">DBRI1063_LOCUS14553</name>
</gene>
<evidence type="ECO:0000256" key="3">
    <source>
        <dbReference type="ARBA" id="ARBA00022692"/>
    </source>
</evidence>
<dbReference type="AlphaFoldDB" id="A0A7S1ZF88"/>